<feature type="domain" description="VOC" evidence="1">
    <location>
        <begin position="5"/>
        <end position="125"/>
    </location>
</feature>
<dbReference type="RefSeq" id="WP_080156897.1">
    <property type="nucleotide sequence ID" value="NZ_FUZI01000002.1"/>
</dbReference>
<accession>A0A1T5HZ52</accession>
<dbReference type="PROSITE" id="PS51819">
    <property type="entry name" value="VOC"/>
    <property type="match status" value="1"/>
</dbReference>
<dbReference type="InterPro" id="IPR029068">
    <property type="entry name" value="Glyas_Bleomycin-R_OHBP_Dase"/>
</dbReference>
<proteinExistence type="predicted"/>
<dbReference type="Gene3D" id="3.10.180.10">
    <property type="entry name" value="2,3-Dihydroxybiphenyl 1,2-Dioxygenase, domain 1"/>
    <property type="match status" value="1"/>
</dbReference>
<dbReference type="InterPro" id="IPR004360">
    <property type="entry name" value="Glyas_Fos-R_dOase_dom"/>
</dbReference>
<name>A0A1T5HZ52_9GAMM</name>
<dbReference type="Proteomes" id="UP000189966">
    <property type="component" value="Unassembled WGS sequence"/>
</dbReference>
<gene>
    <name evidence="2" type="ORF">CZ809_01623</name>
</gene>
<protein>
    <submittedName>
        <fullName evidence="2">Virulence protein</fullName>
    </submittedName>
</protein>
<dbReference type="EMBL" id="FUZI01000002">
    <property type="protein sequence ID" value="SKC32109.1"/>
    <property type="molecule type" value="Genomic_DNA"/>
</dbReference>
<dbReference type="Pfam" id="PF00903">
    <property type="entry name" value="Glyoxalase"/>
    <property type="match status" value="1"/>
</dbReference>
<dbReference type="CDD" id="cd07253">
    <property type="entry name" value="GLOD5"/>
    <property type="match status" value="1"/>
</dbReference>
<evidence type="ECO:0000259" key="1">
    <source>
        <dbReference type="PROSITE" id="PS51819"/>
    </source>
</evidence>
<organism evidence="2 3">
    <name type="scientific">Photobacterium piscicola</name>
    <dbReference type="NCBI Taxonomy" id="1378299"/>
    <lineage>
        <taxon>Bacteria</taxon>
        <taxon>Pseudomonadati</taxon>
        <taxon>Pseudomonadota</taxon>
        <taxon>Gammaproteobacteria</taxon>
        <taxon>Vibrionales</taxon>
        <taxon>Vibrionaceae</taxon>
        <taxon>Photobacterium</taxon>
    </lineage>
</organism>
<sequence length="127" mass="14275">MNISHLDHLVLTVKDINISADFYQTVLGMERITFANGRFGLRFGNQKINLHQYGAEFEPKAQTVHMGSADLCFITNTDLAQAQQHIEQCDVTIIEGPVERTGAMGKIMSIYFRDPDGNLIEIANYRA</sequence>
<dbReference type="SUPFAM" id="SSF54593">
    <property type="entry name" value="Glyoxalase/Bleomycin resistance protein/Dihydroxybiphenyl dioxygenase"/>
    <property type="match status" value="1"/>
</dbReference>
<dbReference type="PANTHER" id="PTHR21366">
    <property type="entry name" value="GLYOXALASE FAMILY PROTEIN"/>
    <property type="match status" value="1"/>
</dbReference>
<dbReference type="PANTHER" id="PTHR21366:SF14">
    <property type="entry name" value="GLYOXALASE DOMAIN-CONTAINING PROTEIN 5"/>
    <property type="match status" value="1"/>
</dbReference>
<dbReference type="InterPro" id="IPR037523">
    <property type="entry name" value="VOC_core"/>
</dbReference>
<reference evidence="2 3" key="1">
    <citation type="submission" date="2017-02" db="EMBL/GenBank/DDBJ databases">
        <authorList>
            <person name="Peterson S.W."/>
        </authorList>
    </citation>
    <scope>NUCLEOTIDE SEQUENCE [LARGE SCALE GENOMIC DNA]</scope>
    <source>
        <strain evidence="3">type strain: NCCB 100098</strain>
    </source>
</reference>
<evidence type="ECO:0000313" key="3">
    <source>
        <dbReference type="Proteomes" id="UP000189966"/>
    </source>
</evidence>
<evidence type="ECO:0000313" key="2">
    <source>
        <dbReference type="EMBL" id="SKC32109.1"/>
    </source>
</evidence>
<dbReference type="InterPro" id="IPR050383">
    <property type="entry name" value="GlyoxalaseI/FosfomycinResist"/>
</dbReference>
<dbReference type="AlphaFoldDB" id="A0A1T5HZ52"/>
<dbReference type="OrthoDB" id="9812656at2"/>